<evidence type="ECO:0000256" key="9">
    <source>
        <dbReference type="ARBA" id="ARBA00051198"/>
    </source>
</evidence>
<organism evidence="15 16">
    <name type="scientific">Fusarium oxysporum f. sp. cepae</name>
    <dbReference type="NCBI Taxonomy" id="396571"/>
    <lineage>
        <taxon>Eukaryota</taxon>
        <taxon>Fungi</taxon>
        <taxon>Dikarya</taxon>
        <taxon>Ascomycota</taxon>
        <taxon>Pezizomycotina</taxon>
        <taxon>Sordariomycetes</taxon>
        <taxon>Hypocreomycetidae</taxon>
        <taxon>Hypocreales</taxon>
        <taxon>Nectriaceae</taxon>
        <taxon>Fusarium</taxon>
        <taxon>Fusarium oxysporum species complex</taxon>
    </lineage>
</organism>
<dbReference type="CDD" id="cd06817">
    <property type="entry name" value="PLPDE_III_DSD"/>
    <property type="match status" value="1"/>
</dbReference>
<dbReference type="PANTHER" id="PTHR28004:SF2">
    <property type="entry name" value="D-SERINE DEHYDRATASE"/>
    <property type="match status" value="1"/>
</dbReference>
<evidence type="ECO:0000256" key="5">
    <source>
        <dbReference type="ARBA" id="ARBA00022723"/>
    </source>
</evidence>
<dbReference type="InterPro" id="IPR026956">
    <property type="entry name" value="D-ser_dehydrat-like_dom"/>
</dbReference>
<proteinExistence type="inferred from homology"/>
<evidence type="ECO:0000256" key="1">
    <source>
        <dbReference type="ARBA" id="ARBA00001933"/>
    </source>
</evidence>
<evidence type="ECO:0000256" key="12">
    <source>
        <dbReference type="ARBA" id="ARBA00069616"/>
    </source>
</evidence>
<evidence type="ECO:0000256" key="7">
    <source>
        <dbReference type="ARBA" id="ARBA00022898"/>
    </source>
</evidence>
<comment type="function">
    <text evidence="10">Catalyzes the conversion of D-serine to pyruvate and ammonia. May play a role in D-serine detoxification.</text>
</comment>
<keyword evidence="6" id="KW-0862">Zinc</keyword>
<evidence type="ECO:0000256" key="2">
    <source>
        <dbReference type="ARBA" id="ARBA00001947"/>
    </source>
</evidence>
<dbReference type="SMART" id="SM01119">
    <property type="entry name" value="D-ser_dehydrat"/>
    <property type="match status" value="1"/>
</dbReference>
<evidence type="ECO:0000256" key="3">
    <source>
        <dbReference type="ARBA" id="ARBA00005323"/>
    </source>
</evidence>
<sequence length="401" mass="44005">MPRCLSSKQTPMTMDHSLEHHRAYLGKSVSQLPTPSFVVSLPIVQRNIARLHQDVSDLGIGFRPHVKTLKTLQITRLMLANGRYRSVVASTLAEMRGVLPLVQEGVLDECLYSMPVYPGALPALQQLRKSICIQLMVDNEQQITCLDNFPTESTQPWDIFIKIDVGSHRAGIQPDSSLLCRLVAKAEKSHSVNIAGFYCHAGHSYAGRSPAEAERTLQDEVSGVLSASKLLPAKRKLWVSVGSTPTAHVVKSLKATLPANVELELHAGNFPANDLQQVSTAVISESDQAVRVIAEVCSVYTDRNEALINAGVVALSRETSAFPGFGYVVGRPEWNVVRLSQEHGILGTTQPKTTADEAFAVGQRVSLYCNHACITAAAFYVYYIVDEDDVVIDCWVPWKGW</sequence>
<dbReference type="GO" id="GO:0008721">
    <property type="term" value="F:D-serine ammonia-lyase activity"/>
    <property type="evidence" value="ECO:0007669"/>
    <property type="project" value="UniProtKB-EC"/>
</dbReference>
<comment type="cofactor">
    <cofactor evidence="2">
        <name>Zn(2+)</name>
        <dbReference type="ChEBI" id="CHEBI:29105"/>
    </cofactor>
</comment>
<dbReference type="InterPro" id="IPR042208">
    <property type="entry name" value="D-ser_dehydrat-like_sf"/>
</dbReference>
<evidence type="ECO:0000256" key="6">
    <source>
        <dbReference type="ARBA" id="ARBA00022833"/>
    </source>
</evidence>
<dbReference type="Proteomes" id="UP000270866">
    <property type="component" value="Chromosome 1"/>
</dbReference>
<dbReference type="InterPro" id="IPR029066">
    <property type="entry name" value="PLP-binding_barrel"/>
</dbReference>
<keyword evidence="4" id="KW-0216">Detoxification</keyword>
<dbReference type="FunFam" id="3.20.20.10:FF:000016">
    <property type="entry name" value="D-serine dehydratase"/>
    <property type="match status" value="1"/>
</dbReference>
<comment type="catalytic activity">
    <reaction evidence="9">
        <text>D-serine = pyruvate + NH4(+)</text>
        <dbReference type="Rhea" id="RHEA:13977"/>
        <dbReference type="ChEBI" id="CHEBI:15361"/>
        <dbReference type="ChEBI" id="CHEBI:28938"/>
        <dbReference type="ChEBI" id="CHEBI:35247"/>
        <dbReference type="EC" id="4.3.1.18"/>
    </reaction>
    <physiologicalReaction direction="left-to-right" evidence="9">
        <dbReference type="Rhea" id="RHEA:13978"/>
    </physiologicalReaction>
</comment>
<dbReference type="InterPro" id="IPR051466">
    <property type="entry name" value="D-amino_acid_metab_enzyme"/>
</dbReference>
<feature type="domain" description="D-serine dehydratase-like" evidence="14">
    <location>
        <begin position="289"/>
        <end position="386"/>
    </location>
</feature>
<dbReference type="Pfam" id="PF01168">
    <property type="entry name" value="Ala_racemase_N"/>
    <property type="match status" value="1"/>
</dbReference>
<evidence type="ECO:0000256" key="11">
    <source>
        <dbReference type="ARBA" id="ARBA00066349"/>
    </source>
</evidence>
<protein>
    <recommendedName>
        <fullName evidence="12">D-serine dehydratase</fullName>
        <ecNumber evidence="11">4.3.1.18</ecNumber>
    </recommendedName>
    <alternativeName>
        <fullName evidence="13">D-serine deaminase</fullName>
    </alternativeName>
</protein>
<comment type="similarity">
    <text evidence="3">Belongs to the DSD1 family.</text>
</comment>
<evidence type="ECO:0000313" key="15">
    <source>
        <dbReference type="EMBL" id="RKK29168.1"/>
    </source>
</evidence>
<evidence type="ECO:0000256" key="8">
    <source>
        <dbReference type="ARBA" id="ARBA00023239"/>
    </source>
</evidence>
<comment type="caution">
    <text evidence="15">The sequence shown here is derived from an EMBL/GenBank/DDBJ whole genome shotgun (WGS) entry which is preliminary data.</text>
</comment>
<dbReference type="EMBL" id="MRCU01000001">
    <property type="protein sequence ID" value="RKK29168.1"/>
    <property type="molecule type" value="Genomic_DNA"/>
</dbReference>
<dbReference type="GO" id="GO:0046872">
    <property type="term" value="F:metal ion binding"/>
    <property type="evidence" value="ECO:0007669"/>
    <property type="project" value="UniProtKB-KW"/>
</dbReference>
<dbReference type="GO" id="GO:0036088">
    <property type="term" value="P:D-serine catabolic process"/>
    <property type="evidence" value="ECO:0007669"/>
    <property type="project" value="TreeGrafter"/>
</dbReference>
<dbReference type="AlphaFoldDB" id="A0A3L6P5J7"/>
<keyword evidence="8" id="KW-0456">Lyase</keyword>
<reference evidence="15 16" key="1">
    <citation type="journal article" date="2018" name="Sci. Rep.">
        <title>Characterisation of pathogen-specific regions and novel effector candidates in Fusarium oxysporum f. sp. cepae.</title>
        <authorList>
            <person name="Armitage A.D."/>
            <person name="Taylor A."/>
            <person name="Sobczyk M.K."/>
            <person name="Baxter L."/>
            <person name="Greenfield B.P."/>
            <person name="Bates H.J."/>
            <person name="Wilson F."/>
            <person name="Jackson A.C."/>
            <person name="Ott S."/>
            <person name="Harrison R.J."/>
            <person name="Clarkson J.P."/>
        </authorList>
    </citation>
    <scope>NUCLEOTIDE SEQUENCE [LARGE SCALE GENOMIC DNA]</scope>
    <source>
        <strain evidence="15 16">FoC_Fus2</strain>
    </source>
</reference>
<dbReference type="EC" id="4.3.1.18" evidence="11"/>
<evidence type="ECO:0000256" key="10">
    <source>
        <dbReference type="ARBA" id="ARBA00055764"/>
    </source>
</evidence>
<dbReference type="Pfam" id="PF14031">
    <property type="entry name" value="D-ser_dehydrat"/>
    <property type="match status" value="1"/>
</dbReference>
<dbReference type="InterPro" id="IPR001608">
    <property type="entry name" value="Ala_racemase_N"/>
</dbReference>
<evidence type="ECO:0000256" key="13">
    <source>
        <dbReference type="ARBA" id="ARBA00075219"/>
    </source>
</evidence>
<evidence type="ECO:0000259" key="14">
    <source>
        <dbReference type="SMART" id="SM01119"/>
    </source>
</evidence>
<dbReference type="Gene3D" id="2.40.37.20">
    <property type="entry name" value="D-serine dehydratase-like domain"/>
    <property type="match status" value="1"/>
</dbReference>
<evidence type="ECO:0000256" key="4">
    <source>
        <dbReference type="ARBA" id="ARBA00022575"/>
    </source>
</evidence>
<dbReference type="GO" id="GO:0009636">
    <property type="term" value="P:response to toxic substance"/>
    <property type="evidence" value="ECO:0007669"/>
    <property type="project" value="UniProtKB-KW"/>
</dbReference>
<gene>
    <name evidence="15" type="ORF">BFJ65_g1103</name>
</gene>
<accession>A0A3L6P5J7</accession>
<dbReference type="Gene3D" id="3.20.20.10">
    <property type="entry name" value="Alanine racemase"/>
    <property type="match status" value="1"/>
</dbReference>
<keyword evidence="7" id="KW-0663">Pyridoxal phosphate</keyword>
<dbReference type="PANTHER" id="PTHR28004">
    <property type="entry name" value="ZGC:162816-RELATED"/>
    <property type="match status" value="1"/>
</dbReference>
<name>A0A3L6P5J7_FUSOX</name>
<evidence type="ECO:0000313" key="16">
    <source>
        <dbReference type="Proteomes" id="UP000270866"/>
    </source>
</evidence>
<dbReference type="SUPFAM" id="SSF51419">
    <property type="entry name" value="PLP-binding barrel"/>
    <property type="match status" value="1"/>
</dbReference>
<comment type="cofactor">
    <cofactor evidence="1">
        <name>pyridoxal 5'-phosphate</name>
        <dbReference type="ChEBI" id="CHEBI:597326"/>
    </cofactor>
</comment>
<keyword evidence="5" id="KW-0479">Metal-binding</keyword>